<dbReference type="PANTHER" id="PTHR47396">
    <property type="entry name" value="TYPE I RESTRICTION ENZYME ECOKI R PROTEIN"/>
    <property type="match status" value="1"/>
</dbReference>
<accession>A0A383E567</accession>
<dbReference type="InterPro" id="IPR027417">
    <property type="entry name" value="P-loop_NTPase"/>
</dbReference>
<dbReference type="GO" id="GO:0005524">
    <property type="term" value="F:ATP binding"/>
    <property type="evidence" value="ECO:0007669"/>
    <property type="project" value="InterPro"/>
</dbReference>
<protein>
    <recommendedName>
        <fullName evidence="1">Helicase ATP-binding domain-containing protein</fullName>
    </recommendedName>
</protein>
<dbReference type="PANTHER" id="PTHR47396:SF1">
    <property type="entry name" value="ATP-DEPENDENT HELICASE IRC3-RELATED"/>
    <property type="match status" value="1"/>
</dbReference>
<dbReference type="EMBL" id="UINC01222689">
    <property type="protein sequence ID" value="SVE51580.1"/>
    <property type="molecule type" value="Genomic_DNA"/>
</dbReference>
<evidence type="ECO:0000259" key="1">
    <source>
        <dbReference type="PROSITE" id="PS51192"/>
    </source>
</evidence>
<dbReference type="SMART" id="SM00487">
    <property type="entry name" value="DEXDc"/>
    <property type="match status" value="1"/>
</dbReference>
<reference evidence="2" key="1">
    <citation type="submission" date="2018-05" db="EMBL/GenBank/DDBJ databases">
        <authorList>
            <person name="Lanie J.A."/>
            <person name="Ng W.-L."/>
            <person name="Kazmierczak K.M."/>
            <person name="Andrzejewski T.M."/>
            <person name="Davidsen T.M."/>
            <person name="Wayne K.J."/>
            <person name="Tettelin H."/>
            <person name="Glass J.I."/>
            <person name="Rusch D."/>
            <person name="Podicherti R."/>
            <person name="Tsui H.-C.T."/>
            <person name="Winkler M.E."/>
        </authorList>
    </citation>
    <scope>NUCLEOTIDE SEQUENCE</scope>
</reference>
<dbReference type="AlphaFoldDB" id="A0A383E567"/>
<dbReference type="Pfam" id="PF04851">
    <property type="entry name" value="ResIII"/>
    <property type="match status" value="1"/>
</dbReference>
<dbReference type="SUPFAM" id="SSF52540">
    <property type="entry name" value="P-loop containing nucleoside triphosphate hydrolases"/>
    <property type="match status" value="1"/>
</dbReference>
<evidence type="ECO:0000313" key="2">
    <source>
        <dbReference type="EMBL" id="SVE51580.1"/>
    </source>
</evidence>
<feature type="domain" description="Helicase ATP-binding" evidence="1">
    <location>
        <begin position="25"/>
        <end position="205"/>
    </location>
</feature>
<gene>
    <name evidence="2" type="ORF">METZ01_LOCUS504434</name>
</gene>
<dbReference type="PROSITE" id="PS51192">
    <property type="entry name" value="HELICASE_ATP_BIND_1"/>
    <property type="match status" value="1"/>
</dbReference>
<proteinExistence type="predicted"/>
<organism evidence="2">
    <name type="scientific">marine metagenome</name>
    <dbReference type="NCBI Taxonomy" id="408172"/>
    <lineage>
        <taxon>unclassified sequences</taxon>
        <taxon>metagenomes</taxon>
        <taxon>ecological metagenomes</taxon>
    </lineage>
</organism>
<name>A0A383E567_9ZZZZ</name>
<dbReference type="GO" id="GO:0003677">
    <property type="term" value="F:DNA binding"/>
    <property type="evidence" value="ECO:0007669"/>
    <property type="project" value="InterPro"/>
</dbReference>
<dbReference type="InterPro" id="IPR006935">
    <property type="entry name" value="Helicase/UvrB_N"/>
</dbReference>
<dbReference type="GO" id="GO:0016787">
    <property type="term" value="F:hydrolase activity"/>
    <property type="evidence" value="ECO:0007669"/>
    <property type="project" value="InterPro"/>
</dbReference>
<dbReference type="InterPro" id="IPR014001">
    <property type="entry name" value="Helicase_ATP-bd"/>
</dbReference>
<sequence length="232" mass="26070">MLHDLTEDPKEIAHKLQETCGWQRPHPWLPEFDFALATATGKTRLAQATIELLVRAGYSSTFLIVSHRRLLRNSWLDKMRSPPADRPARRLLDEFGCVVVSTAGQAPDLDQRPLVVVQTIQAVGTPGGDWAQAPFGRLDLREELRSRGDLVVVFDESHHLARDDKAAWLDDLKDLSPHLLIGLTATPEGNRHVLYEYGLSKLLHDKTYSKSVRFNFEAVDDGDSDAETKAVR</sequence>
<feature type="non-terminal residue" evidence="2">
    <location>
        <position position="232"/>
    </location>
</feature>
<dbReference type="GO" id="GO:0005829">
    <property type="term" value="C:cytosol"/>
    <property type="evidence" value="ECO:0007669"/>
    <property type="project" value="TreeGrafter"/>
</dbReference>
<dbReference type="InterPro" id="IPR050742">
    <property type="entry name" value="Helicase_Restrict-Modif_Enz"/>
</dbReference>
<dbReference type="Gene3D" id="3.40.50.300">
    <property type="entry name" value="P-loop containing nucleotide triphosphate hydrolases"/>
    <property type="match status" value="1"/>
</dbReference>